<keyword evidence="1" id="KW-0378">Hydrolase</keyword>
<keyword evidence="2" id="KW-1185">Reference proteome</keyword>
<comment type="caution">
    <text evidence="1">The sequence shown here is derived from an EMBL/GenBank/DDBJ whole genome shotgun (WGS) entry which is preliminary data.</text>
</comment>
<gene>
    <name evidence="1" type="ORF">OOZ35_04185</name>
</gene>
<organism evidence="1 2">
    <name type="scientific">Mesoflavibacter profundi</name>
    <dbReference type="NCBI Taxonomy" id="2708110"/>
    <lineage>
        <taxon>Bacteria</taxon>
        <taxon>Pseudomonadati</taxon>
        <taxon>Bacteroidota</taxon>
        <taxon>Flavobacteriia</taxon>
        <taxon>Flavobacteriales</taxon>
        <taxon>Flavobacteriaceae</taxon>
        <taxon>Mesoflavibacter</taxon>
    </lineage>
</organism>
<dbReference type="Proteomes" id="UP001149142">
    <property type="component" value="Unassembled WGS sequence"/>
</dbReference>
<evidence type="ECO:0000313" key="2">
    <source>
        <dbReference type="Proteomes" id="UP001149142"/>
    </source>
</evidence>
<proteinExistence type="predicted"/>
<accession>A0ABT4RXY5</accession>
<evidence type="ECO:0000313" key="1">
    <source>
        <dbReference type="EMBL" id="MDA0176688.1"/>
    </source>
</evidence>
<sequence>MKNRIFMYLFIFALLVVLFQFVNTKNYVKANDQKIESLSIANAKMKDSLALMYNKINDLSMFDFNYNQEAKDYYYDRQIDTDKLIPLIENELYALSDVEGDEHPLIPFAASEGKKMQFNSIKVLNHKWIIADFSDGIFWGELLIKYEISPEKQLTFKVLDYLLYTN</sequence>
<protein>
    <submittedName>
        <fullName evidence="1">Hydrolase</fullName>
    </submittedName>
</protein>
<dbReference type="GO" id="GO:0016787">
    <property type="term" value="F:hydrolase activity"/>
    <property type="evidence" value="ECO:0007669"/>
    <property type="project" value="UniProtKB-KW"/>
</dbReference>
<name>A0ABT4RXY5_9FLAO</name>
<dbReference type="RefSeq" id="WP_146131261.1">
    <property type="nucleotide sequence ID" value="NZ_CP061703.1"/>
</dbReference>
<reference evidence="1" key="1">
    <citation type="submission" date="2022-11" db="EMBL/GenBank/DDBJ databases">
        <title>Refractory cell wall polysaccharides provide important carbon source for microbial heterotrophs in the hadal ocean.</title>
        <authorList>
            <person name="Zhu X."/>
        </authorList>
    </citation>
    <scope>NUCLEOTIDE SEQUENCE</scope>
    <source>
        <strain evidence="1">MTRN7</strain>
    </source>
</reference>
<dbReference type="EMBL" id="JAPFGC010000002">
    <property type="protein sequence ID" value="MDA0176688.1"/>
    <property type="molecule type" value="Genomic_DNA"/>
</dbReference>